<evidence type="ECO:0000313" key="2">
    <source>
        <dbReference type="Proteomes" id="UP000790096"/>
    </source>
</evidence>
<dbReference type="RefSeq" id="WP_214235617.1">
    <property type="nucleotide sequence ID" value="NZ_JABBFR010000002.1"/>
</dbReference>
<organism evidence="1 2">
    <name type="scientific">Rosenbergiella gaditana</name>
    <dbReference type="NCBI Taxonomy" id="2726987"/>
    <lineage>
        <taxon>Bacteria</taxon>
        <taxon>Pseudomonadati</taxon>
        <taxon>Pseudomonadota</taxon>
        <taxon>Gammaproteobacteria</taxon>
        <taxon>Enterobacterales</taxon>
        <taxon>Erwiniaceae</taxon>
        <taxon>Rosenbergiella</taxon>
    </lineage>
</organism>
<protein>
    <submittedName>
        <fullName evidence="1">Uncharacterized protein</fullName>
    </submittedName>
</protein>
<evidence type="ECO:0000313" key="1">
    <source>
        <dbReference type="EMBL" id="MBT0723157.1"/>
    </source>
</evidence>
<keyword evidence="2" id="KW-1185">Reference proteome</keyword>
<dbReference type="EMBL" id="JABBFR010000002">
    <property type="protein sequence ID" value="MBT0723157.1"/>
    <property type="molecule type" value="Genomic_DNA"/>
</dbReference>
<dbReference type="Proteomes" id="UP000790096">
    <property type="component" value="Unassembled WGS sequence"/>
</dbReference>
<proteinExistence type="predicted"/>
<name>A0ABS5ST22_9GAMM</name>
<accession>A0ABS5ST22</accession>
<sequence>MVKPQLNPQLYLSDKARWQAVKRETPASMAILSWPSQPRAILRSFGNSDKIILEAAKATQTKSPMLITNG</sequence>
<comment type="caution">
    <text evidence="1">The sequence shown here is derived from an EMBL/GenBank/DDBJ whole genome shotgun (WGS) entry which is preliminary data.</text>
</comment>
<gene>
    <name evidence="1" type="ORF">HH682_01620</name>
</gene>
<reference evidence="1 2" key="1">
    <citation type="submission" date="2020-04" db="EMBL/GenBank/DDBJ databases">
        <title>Genome sequencing of Rosenbergiella species.</title>
        <authorList>
            <person name="Alvarez-Perez S."/>
            <person name="Lievens B."/>
        </authorList>
    </citation>
    <scope>NUCLEOTIDE SEQUENCE [LARGE SCALE GENOMIC DNA]</scope>
    <source>
        <strain evidence="1 2">S61</strain>
    </source>
</reference>